<feature type="domain" description="Methanolan biosynthesis EpsI" evidence="9">
    <location>
        <begin position="341"/>
        <end position="530"/>
    </location>
</feature>
<evidence type="ECO:0000256" key="6">
    <source>
        <dbReference type="ARBA" id="ARBA00022989"/>
    </source>
</evidence>
<feature type="transmembrane region" description="Helical" evidence="8">
    <location>
        <begin position="68"/>
        <end position="87"/>
    </location>
</feature>
<dbReference type="NCBIfam" id="TIGR04178">
    <property type="entry name" value="exo_archaeo"/>
    <property type="match status" value="1"/>
</dbReference>
<dbReference type="InterPro" id="IPR026392">
    <property type="entry name" value="Exo/Archaeosortase_dom"/>
</dbReference>
<reference evidence="10 11" key="1">
    <citation type="submission" date="2015-10" db="EMBL/GenBank/DDBJ databases">
        <authorList>
            <person name="Gilbert D.G."/>
        </authorList>
    </citation>
    <scope>NUCLEOTIDE SEQUENCE [LARGE SCALE GENOMIC DNA]</scope>
    <source>
        <strain evidence="10">COMA1</strain>
    </source>
</reference>
<dbReference type="GO" id="GO:0005886">
    <property type="term" value="C:plasma membrane"/>
    <property type="evidence" value="ECO:0007669"/>
    <property type="project" value="UniProtKB-SubCell"/>
</dbReference>
<keyword evidence="3" id="KW-0645">Protease</keyword>
<keyword evidence="2" id="KW-1003">Cell membrane</keyword>
<name>A0A0S4L9F9_9BACT</name>
<evidence type="ECO:0000256" key="7">
    <source>
        <dbReference type="ARBA" id="ARBA00023136"/>
    </source>
</evidence>
<dbReference type="InterPro" id="IPR019127">
    <property type="entry name" value="Exosortase"/>
</dbReference>
<evidence type="ECO:0000256" key="4">
    <source>
        <dbReference type="ARBA" id="ARBA00022692"/>
    </source>
</evidence>
<evidence type="ECO:0000313" key="10">
    <source>
        <dbReference type="EMBL" id="CUS34327.1"/>
    </source>
</evidence>
<keyword evidence="4 8" id="KW-0812">Transmembrane</keyword>
<dbReference type="EMBL" id="CZQA01000001">
    <property type="protein sequence ID" value="CUS34327.1"/>
    <property type="molecule type" value="Genomic_DNA"/>
</dbReference>
<gene>
    <name evidence="10" type="ORF">COMA1_11641</name>
</gene>
<dbReference type="Pfam" id="PF11984">
    <property type="entry name" value="DUF3485"/>
    <property type="match status" value="1"/>
</dbReference>
<dbReference type="GO" id="GO:0008233">
    <property type="term" value="F:peptidase activity"/>
    <property type="evidence" value="ECO:0007669"/>
    <property type="project" value="UniProtKB-KW"/>
</dbReference>
<feature type="transmembrane region" description="Helical" evidence="8">
    <location>
        <begin position="146"/>
        <end position="163"/>
    </location>
</feature>
<dbReference type="Proteomes" id="UP000199032">
    <property type="component" value="Unassembled WGS sequence"/>
</dbReference>
<keyword evidence="6 8" id="KW-1133">Transmembrane helix</keyword>
<evidence type="ECO:0000256" key="8">
    <source>
        <dbReference type="SAM" id="Phobius"/>
    </source>
</evidence>
<accession>A0A0S4L9F9</accession>
<evidence type="ECO:0000256" key="5">
    <source>
        <dbReference type="ARBA" id="ARBA00022801"/>
    </source>
</evidence>
<feature type="transmembrane region" description="Helical" evidence="8">
    <location>
        <begin position="120"/>
        <end position="139"/>
    </location>
</feature>
<evidence type="ECO:0000259" key="9">
    <source>
        <dbReference type="Pfam" id="PF11984"/>
    </source>
</evidence>
<dbReference type="Pfam" id="PF09721">
    <property type="entry name" value="Exosortase_EpsH"/>
    <property type="match status" value="1"/>
</dbReference>
<dbReference type="OrthoDB" id="9797363at2"/>
<feature type="transmembrane region" description="Helical" evidence="8">
    <location>
        <begin position="235"/>
        <end position="262"/>
    </location>
</feature>
<evidence type="ECO:0000256" key="3">
    <source>
        <dbReference type="ARBA" id="ARBA00022670"/>
    </source>
</evidence>
<keyword evidence="7 8" id="KW-0472">Membrane</keyword>
<feature type="transmembrane region" description="Helical" evidence="8">
    <location>
        <begin position="94"/>
        <end position="114"/>
    </location>
</feature>
<organism evidence="10 11">
    <name type="scientific">Candidatus Nitrospira nitrosa</name>
    <dbReference type="NCBI Taxonomy" id="1742972"/>
    <lineage>
        <taxon>Bacteria</taxon>
        <taxon>Pseudomonadati</taxon>
        <taxon>Nitrospirota</taxon>
        <taxon>Nitrospiria</taxon>
        <taxon>Nitrospirales</taxon>
        <taxon>Nitrospiraceae</taxon>
        <taxon>Nitrospira</taxon>
    </lineage>
</organism>
<dbReference type="STRING" id="1742972.COMA1_11641"/>
<dbReference type="AlphaFoldDB" id="A0A0S4L9F9"/>
<evidence type="ECO:0000256" key="1">
    <source>
        <dbReference type="ARBA" id="ARBA00004651"/>
    </source>
</evidence>
<evidence type="ECO:0000256" key="2">
    <source>
        <dbReference type="ARBA" id="ARBA00022475"/>
    </source>
</evidence>
<keyword evidence="11" id="KW-1185">Reference proteome</keyword>
<dbReference type="NCBIfam" id="TIGR02602">
    <property type="entry name" value="8TM_EpsH"/>
    <property type="match status" value="1"/>
</dbReference>
<protein>
    <recommendedName>
        <fullName evidence="9">Methanolan biosynthesis EpsI domain-containing protein</fullName>
    </recommendedName>
</protein>
<dbReference type="InterPro" id="IPR013426">
    <property type="entry name" value="EpsH-like"/>
</dbReference>
<feature type="transmembrane region" description="Helical" evidence="8">
    <location>
        <begin position="274"/>
        <end position="294"/>
    </location>
</feature>
<proteinExistence type="predicted"/>
<dbReference type="NCBIfam" id="TIGR02914">
    <property type="entry name" value="EpsI_fam"/>
    <property type="match status" value="1"/>
</dbReference>
<sequence>MNTQPTVLGQSLPSPSEPPLIHSSMRNNASLPWMILAVIVTVLGYLYADSLRFLGESWLEDNNSHGPFIPLIVLYMIWLRWPTLHVIEHRGSWWGLSIVGIGLCIYAVGQFAAMHAVVHLSLWLVIVGLLGSAIGLAGLRRLTFPLLYLLAAVPLPVFLQYELSSKLQLWSSTLGVGFLHAIGVTAYREGNVIDLGPTQLQVVEACSGLRYLFPLMALTLLMAYLYRESFWKRAVLVLSSIPISILLNGFRIGVIGILVGFYGQAAAEGFTHFFEGWIFFVASLVLLCGEMWIFARVGSAGPRRSFADLIGLPAAGGAMPPALTQPAAAISFPPLFVASGLLAVAIVAAPTINPEEFPPPPSRHQLVDFPLRLGGWTGVNAPMERQYLDALALDDYVMADYTAADRRPVNVYVAYYLSPKKGRSSHSPKQCIPGGGWEITSFEPTRMEHVSEIKPGQEINRVVVQKDGYKQIVYYWFKQRDRWITSEYLVKFFLFWDSLTRHRADGALVRLSSSVHPGENEAIVDERLQTMVGLVTPLLGRYVPD</sequence>
<feature type="transmembrane region" description="Helical" evidence="8">
    <location>
        <begin position="208"/>
        <end position="226"/>
    </location>
</feature>
<dbReference type="InterPro" id="IPR014263">
    <property type="entry name" value="Methanolan_biosynth_EpsI"/>
</dbReference>
<dbReference type="RefSeq" id="WP_090746214.1">
    <property type="nucleotide sequence ID" value="NZ_CZQA01000001.1"/>
</dbReference>
<evidence type="ECO:0000313" key="11">
    <source>
        <dbReference type="Proteomes" id="UP000199032"/>
    </source>
</evidence>
<comment type="subcellular location">
    <subcellularLocation>
        <location evidence="1">Cell membrane</location>
        <topology evidence="1">Multi-pass membrane protein</topology>
    </subcellularLocation>
</comment>
<keyword evidence="5" id="KW-0378">Hydrolase</keyword>
<dbReference type="GO" id="GO:0006508">
    <property type="term" value="P:proteolysis"/>
    <property type="evidence" value="ECO:0007669"/>
    <property type="project" value="UniProtKB-KW"/>
</dbReference>
<dbReference type="NCBIfam" id="TIGR04152">
    <property type="entry name" value="exosort_VPLPA"/>
    <property type="match status" value="1"/>
</dbReference>
<dbReference type="InterPro" id="IPR026491">
    <property type="entry name" value="ExosortD_VPLPA"/>
</dbReference>
<feature type="transmembrane region" description="Helical" evidence="8">
    <location>
        <begin position="31"/>
        <end position="48"/>
    </location>
</feature>